<dbReference type="AlphaFoldDB" id="A0A498SJA6"/>
<dbReference type="Gene3D" id="1.25.40.420">
    <property type="match status" value="1"/>
</dbReference>
<accession>A0A498SJA6</accession>
<feature type="region of interest" description="Disordered" evidence="1">
    <location>
        <begin position="191"/>
        <end position="306"/>
    </location>
</feature>
<sequence length="306" mass="34748">MLRLLKQLEQILIGIASQKTDSLIQALIIVGSDRSIIGGIAARQKIEKIAAVKFQDVVQHELFGCIPPIVFANVIARCDLNVNNEIDVVDAGIVWIWQQKKPLISSALIFSRIRSALLSRGDRKTIQQCLKTLPNGEKMIPFIMTTLSSTFSRRCCVIKEHVDKRMIRCGVPNPSDDVTINLHKLPLSRKFAIKQEDKEKRKKSSKRSEKTEKSEKFNSIKRIGEKMKANLIGNDKKSSKSIRSTSESSKLEKSKTNQKSEENMQSKSTCHSKCSKSEKNDLKRRSKKLRNAIRKKIYDKKLESVL</sequence>
<gene>
    <name evidence="3" type="ORF">NAV_LOCUS4812</name>
</gene>
<dbReference type="Pfam" id="PF07707">
    <property type="entry name" value="BACK"/>
    <property type="match status" value="1"/>
</dbReference>
<feature type="compositionally biased region" description="Basic and acidic residues" evidence="1">
    <location>
        <begin position="249"/>
        <end position="264"/>
    </location>
</feature>
<feature type="compositionally biased region" description="Basic residues" evidence="1">
    <location>
        <begin position="284"/>
        <end position="298"/>
    </location>
</feature>
<organism evidence="3 4">
    <name type="scientific">Acanthocheilonema viteae</name>
    <name type="common">Filarial nematode worm</name>
    <name type="synonym">Dipetalonema viteae</name>
    <dbReference type="NCBI Taxonomy" id="6277"/>
    <lineage>
        <taxon>Eukaryota</taxon>
        <taxon>Metazoa</taxon>
        <taxon>Ecdysozoa</taxon>
        <taxon>Nematoda</taxon>
        <taxon>Chromadorea</taxon>
        <taxon>Rhabditida</taxon>
        <taxon>Spirurina</taxon>
        <taxon>Spiruromorpha</taxon>
        <taxon>Filarioidea</taxon>
        <taxon>Onchocercidae</taxon>
        <taxon>Acanthocheilonema</taxon>
    </lineage>
</organism>
<dbReference type="EMBL" id="UPTC01000764">
    <property type="protein sequence ID" value="VBB30021.1"/>
    <property type="molecule type" value="Genomic_DNA"/>
</dbReference>
<feature type="domain" description="BACK" evidence="2">
    <location>
        <begin position="44"/>
        <end position="120"/>
    </location>
</feature>
<feature type="compositionally biased region" description="Basic and acidic residues" evidence="1">
    <location>
        <begin position="206"/>
        <end position="238"/>
    </location>
</feature>
<dbReference type="STRING" id="6277.A0A498SJA6"/>
<evidence type="ECO:0000313" key="3">
    <source>
        <dbReference type="EMBL" id="VBB30021.1"/>
    </source>
</evidence>
<dbReference type="OrthoDB" id="5844508at2759"/>
<name>A0A498SJA6_ACAVI</name>
<dbReference type="InterPro" id="IPR011705">
    <property type="entry name" value="BACK"/>
</dbReference>
<evidence type="ECO:0000313" key="4">
    <source>
        <dbReference type="Proteomes" id="UP000276991"/>
    </source>
</evidence>
<keyword evidence="4" id="KW-1185">Reference proteome</keyword>
<reference evidence="3 4" key="1">
    <citation type="submission" date="2018-08" db="EMBL/GenBank/DDBJ databases">
        <authorList>
            <person name="Laetsch R D."/>
            <person name="Stevens L."/>
            <person name="Kumar S."/>
            <person name="Blaxter L. M."/>
        </authorList>
    </citation>
    <scope>NUCLEOTIDE SEQUENCE [LARGE SCALE GENOMIC DNA]</scope>
</reference>
<dbReference type="Proteomes" id="UP000276991">
    <property type="component" value="Unassembled WGS sequence"/>
</dbReference>
<protein>
    <recommendedName>
        <fullName evidence="2">BACK domain-containing protein</fullName>
    </recommendedName>
</protein>
<proteinExistence type="predicted"/>
<evidence type="ECO:0000259" key="2">
    <source>
        <dbReference type="Pfam" id="PF07707"/>
    </source>
</evidence>
<evidence type="ECO:0000256" key="1">
    <source>
        <dbReference type="SAM" id="MobiDB-lite"/>
    </source>
</evidence>